<dbReference type="GO" id="GO:0006260">
    <property type="term" value="P:DNA replication"/>
    <property type="evidence" value="ECO:0007669"/>
    <property type="project" value="UniProtKB-KW"/>
</dbReference>
<evidence type="ECO:0000256" key="5">
    <source>
        <dbReference type="ARBA" id="ARBA00022723"/>
    </source>
</evidence>
<dbReference type="InterPro" id="IPR000086">
    <property type="entry name" value="NUDIX_hydrolase_dom"/>
</dbReference>
<comment type="catalytic activity">
    <reaction evidence="10">
        <text>8-oxo-dGTP + H2O = 8-oxo-dGMP + diphosphate + H(+)</text>
        <dbReference type="Rhea" id="RHEA:31575"/>
        <dbReference type="ChEBI" id="CHEBI:15377"/>
        <dbReference type="ChEBI" id="CHEBI:15378"/>
        <dbReference type="ChEBI" id="CHEBI:33019"/>
        <dbReference type="ChEBI" id="CHEBI:63224"/>
        <dbReference type="ChEBI" id="CHEBI:77896"/>
        <dbReference type="EC" id="3.6.1.55"/>
    </reaction>
</comment>
<evidence type="ECO:0000256" key="10">
    <source>
        <dbReference type="ARBA" id="ARBA00035861"/>
    </source>
</evidence>
<feature type="domain" description="Nudix hydrolase" evidence="12">
    <location>
        <begin position="35"/>
        <end position="107"/>
    </location>
</feature>
<protein>
    <recommendedName>
        <fullName evidence="11">8-oxo-dGTP diphosphatase</fullName>
        <ecNumber evidence="11">3.6.1.55</ecNumber>
    </recommendedName>
</protein>
<dbReference type="PROSITE" id="PS51462">
    <property type="entry name" value="NUDIX"/>
    <property type="match status" value="1"/>
</dbReference>
<dbReference type="PANTHER" id="PTHR47707:SF1">
    <property type="entry name" value="NUDIX HYDROLASE FAMILY PROTEIN"/>
    <property type="match status" value="1"/>
</dbReference>
<evidence type="ECO:0000256" key="9">
    <source>
        <dbReference type="ARBA" id="ARBA00023204"/>
    </source>
</evidence>
<dbReference type="Gene3D" id="3.90.79.10">
    <property type="entry name" value="Nucleoside Triphosphate Pyrophosphohydrolase"/>
    <property type="match status" value="1"/>
</dbReference>
<dbReference type="SUPFAM" id="SSF55811">
    <property type="entry name" value="Nudix"/>
    <property type="match status" value="1"/>
</dbReference>
<dbReference type="GO" id="GO:0044715">
    <property type="term" value="F:8-oxo-dGDP phosphatase activity"/>
    <property type="evidence" value="ECO:0007669"/>
    <property type="project" value="TreeGrafter"/>
</dbReference>
<keyword evidence="7" id="KW-0378">Hydrolase</keyword>
<evidence type="ECO:0000256" key="2">
    <source>
        <dbReference type="ARBA" id="ARBA00005582"/>
    </source>
</evidence>
<evidence type="ECO:0000313" key="13">
    <source>
        <dbReference type="EMBL" id="KKL57912.1"/>
    </source>
</evidence>
<dbReference type="InterPro" id="IPR020084">
    <property type="entry name" value="NUDIX_hydrolase_CS"/>
</dbReference>
<keyword evidence="5" id="KW-0479">Metal-binding</keyword>
<dbReference type="InterPro" id="IPR015797">
    <property type="entry name" value="NUDIX_hydrolase-like_dom_sf"/>
</dbReference>
<evidence type="ECO:0000256" key="7">
    <source>
        <dbReference type="ARBA" id="ARBA00022801"/>
    </source>
</evidence>
<keyword evidence="3" id="KW-0515">Mutator protein</keyword>
<organism evidence="13">
    <name type="scientific">marine sediment metagenome</name>
    <dbReference type="NCBI Taxonomy" id="412755"/>
    <lineage>
        <taxon>unclassified sequences</taxon>
        <taxon>metagenomes</taxon>
        <taxon>ecological metagenomes</taxon>
    </lineage>
</organism>
<dbReference type="GO" id="GO:0035539">
    <property type="term" value="F:8-oxo-7,8-dihydrodeoxyguanosine triphosphate pyrophosphatase activity"/>
    <property type="evidence" value="ECO:0007669"/>
    <property type="project" value="UniProtKB-EC"/>
</dbReference>
<feature type="non-terminal residue" evidence="13">
    <location>
        <position position="107"/>
    </location>
</feature>
<evidence type="ECO:0000256" key="4">
    <source>
        <dbReference type="ARBA" id="ARBA00022705"/>
    </source>
</evidence>
<dbReference type="GO" id="GO:0008413">
    <property type="term" value="F:8-oxo-7,8-dihydroguanosine triphosphate pyrophosphatase activity"/>
    <property type="evidence" value="ECO:0007669"/>
    <property type="project" value="TreeGrafter"/>
</dbReference>
<evidence type="ECO:0000256" key="6">
    <source>
        <dbReference type="ARBA" id="ARBA00022763"/>
    </source>
</evidence>
<sequence length="107" mass="12515">MKNQTEILNPPQNIFFKSYKYLSYWNPSDEKNTILPKIVVTCFIQQKDKILILQRARKDLQYKLWGIPGGKLDKYEPPIQGLIREIKEEIDITISSKEFSLLGTPQS</sequence>
<dbReference type="Pfam" id="PF00293">
    <property type="entry name" value="NUDIX"/>
    <property type="match status" value="1"/>
</dbReference>
<keyword evidence="8" id="KW-0460">Magnesium</keyword>
<evidence type="ECO:0000259" key="12">
    <source>
        <dbReference type="PROSITE" id="PS51462"/>
    </source>
</evidence>
<keyword evidence="4" id="KW-0235">DNA replication</keyword>
<evidence type="ECO:0000256" key="8">
    <source>
        <dbReference type="ARBA" id="ARBA00022842"/>
    </source>
</evidence>
<evidence type="ECO:0000256" key="3">
    <source>
        <dbReference type="ARBA" id="ARBA00022457"/>
    </source>
</evidence>
<keyword evidence="9" id="KW-0234">DNA repair</keyword>
<name>A0A0F9G3K7_9ZZZZ</name>
<dbReference type="GO" id="GO:0006281">
    <property type="term" value="P:DNA repair"/>
    <property type="evidence" value="ECO:0007669"/>
    <property type="project" value="UniProtKB-KW"/>
</dbReference>
<comment type="cofactor">
    <cofactor evidence="1">
        <name>Mg(2+)</name>
        <dbReference type="ChEBI" id="CHEBI:18420"/>
    </cofactor>
</comment>
<dbReference type="EMBL" id="LAZR01029999">
    <property type="protein sequence ID" value="KKL57912.1"/>
    <property type="molecule type" value="Genomic_DNA"/>
</dbReference>
<proteinExistence type="inferred from homology"/>
<accession>A0A0F9G3K7</accession>
<reference evidence="13" key="1">
    <citation type="journal article" date="2015" name="Nature">
        <title>Complex archaea that bridge the gap between prokaryotes and eukaryotes.</title>
        <authorList>
            <person name="Spang A."/>
            <person name="Saw J.H."/>
            <person name="Jorgensen S.L."/>
            <person name="Zaremba-Niedzwiedzka K."/>
            <person name="Martijn J."/>
            <person name="Lind A.E."/>
            <person name="van Eijk R."/>
            <person name="Schleper C."/>
            <person name="Guy L."/>
            <person name="Ettema T.J."/>
        </authorList>
    </citation>
    <scope>NUCLEOTIDE SEQUENCE</scope>
</reference>
<dbReference type="InterPro" id="IPR047127">
    <property type="entry name" value="MutT-like"/>
</dbReference>
<evidence type="ECO:0000256" key="11">
    <source>
        <dbReference type="ARBA" id="ARBA00038905"/>
    </source>
</evidence>
<comment type="caution">
    <text evidence="13">The sequence shown here is derived from an EMBL/GenBank/DDBJ whole genome shotgun (WGS) entry which is preliminary data.</text>
</comment>
<comment type="similarity">
    <text evidence="2">Belongs to the Nudix hydrolase family.</text>
</comment>
<dbReference type="GO" id="GO:0044716">
    <property type="term" value="F:8-oxo-GDP phosphatase activity"/>
    <property type="evidence" value="ECO:0007669"/>
    <property type="project" value="TreeGrafter"/>
</dbReference>
<dbReference type="PANTHER" id="PTHR47707">
    <property type="entry name" value="8-OXO-DGTP DIPHOSPHATASE"/>
    <property type="match status" value="1"/>
</dbReference>
<gene>
    <name evidence="13" type="ORF">LCGC14_2230710</name>
</gene>
<evidence type="ECO:0000256" key="1">
    <source>
        <dbReference type="ARBA" id="ARBA00001946"/>
    </source>
</evidence>
<keyword evidence="6" id="KW-0227">DNA damage</keyword>
<dbReference type="AlphaFoldDB" id="A0A0F9G3K7"/>
<dbReference type="EC" id="3.6.1.55" evidence="11"/>
<dbReference type="PROSITE" id="PS00893">
    <property type="entry name" value="NUDIX_BOX"/>
    <property type="match status" value="1"/>
</dbReference>
<dbReference type="GO" id="GO:0046872">
    <property type="term" value="F:metal ion binding"/>
    <property type="evidence" value="ECO:0007669"/>
    <property type="project" value="UniProtKB-KW"/>
</dbReference>